<reference evidence="2" key="1">
    <citation type="journal article" date="2019" name="Int. J. Syst. Evol. Microbiol.">
        <title>The Global Catalogue of Microorganisms (GCM) 10K type strain sequencing project: providing services to taxonomists for standard genome sequencing and annotation.</title>
        <authorList>
            <consortium name="The Broad Institute Genomics Platform"/>
            <consortium name="The Broad Institute Genome Sequencing Center for Infectious Disease"/>
            <person name="Wu L."/>
            <person name="Ma J."/>
        </authorList>
    </citation>
    <scope>NUCLEOTIDE SEQUENCE [LARGE SCALE GENOMIC DNA]</scope>
    <source>
        <strain evidence="2">CGMCC 4.7241</strain>
    </source>
</reference>
<dbReference type="Proteomes" id="UP001595699">
    <property type="component" value="Unassembled WGS sequence"/>
</dbReference>
<evidence type="ECO:0000313" key="1">
    <source>
        <dbReference type="EMBL" id="MFC3761763.1"/>
    </source>
</evidence>
<comment type="caution">
    <text evidence="1">The sequence shown here is derived from an EMBL/GenBank/DDBJ whole genome shotgun (WGS) entry which is preliminary data.</text>
</comment>
<protein>
    <submittedName>
        <fullName evidence="1">Uncharacterized protein</fullName>
    </submittedName>
</protein>
<accession>A0ABV7YAK4</accession>
<keyword evidence="2" id="KW-1185">Reference proteome</keyword>
<gene>
    <name evidence="1" type="ORF">ACFOUW_13040</name>
</gene>
<evidence type="ECO:0000313" key="2">
    <source>
        <dbReference type="Proteomes" id="UP001595699"/>
    </source>
</evidence>
<sequence length="495" mass="50527">MTIATSAPQPLEAVVANDSTAVSFTLPVGFSVSRTSPGEVTYADASGSRISVAVSRLRGTLRPESATPILGGSARSGCYVPGSVPAFGAFSLSQAVESPCVTPGMRPVVAAASAPSGVAPVAKADPSSVLRHEVLGGVSSSRDLVLLDFASLKSSYPSAASSSFLSSVRVVPLKAFPQVGVPAAELPEAMKDRGMVPRDACQVVSASDFTSPFGVPVASSHSSSMFGADSVCEVWLGTPSAASSGVWYPNLMRVVVSSFPFGVRETARRLSRGLEQPLYGRVDEVHGMPRLVGTVVRPASQPGAEALVSVGPQRTVRVAVVGYRGSLTSYSEQLALSLSGAVAGRVASGTLVRPFAPASSGRSLLGVSWRGDVRVTSSTPPCALVSGGMPAGEACRFTGPLGTLVEVRPHVGRSLISAALTNPLGPGSANPAAVRTSAVEGNTFLTATTEDAAHGCLVLDETTWAEIQVTGATRSTRAEALNQVAAGLLQKARAL</sequence>
<dbReference type="RefSeq" id="WP_205114431.1">
    <property type="nucleotide sequence ID" value="NZ_JAFBCM010000001.1"/>
</dbReference>
<name>A0ABV7YAK4_9ACTN</name>
<proteinExistence type="predicted"/>
<dbReference type="EMBL" id="JBHRZH010000009">
    <property type="protein sequence ID" value="MFC3761763.1"/>
    <property type="molecule type" value="Genomic_DNA"/>
</dbReference>
<organism evidence="1 2">
    <name type="scientific">Tenggerimyces flavus</name>
    <dbReference type="NCBI Taxonomy" id="1708749"/>
    <lineage>
        <taxon>Bacteria</taxon>
        <taxon>Bacillati</taxon>
        <taxon>Actinomycetota</taxon>
        <taxon>Actinomycetes</taxon>
        <taxon>Propionibacteriales</taxon>
        <taxon>Nocardioidaceae</taxon>
        <taxon>Tenggerimyces</taxon>
    </lineage>
</organism>